<protein>
    <recommendedName>
        <fullName evidence="3">Apple domain-containing protein</fullName>
    </recommendedName>
</protein>
<proteinExistence type="predicted"/>
<evidence type="ECO:0000313" key="1">
    <source>
        <dbReference type="EMBL" id="KAJ8484972.1"/>
    </source>
</evidence>
<dbReference type="Gene3D" id="2.10.25.30">
    <property type="entry name" value="EGF-like, alliinase"/>
    <property type="match status" value="1"/>
</dbReference>
<dbReference type="InterPro" id="IPR037029">
    <property type="entry name" value="Alliinase_N_sf"/>
</dbReference>
<dbReference type="GO" id="GO:0016846">
    <property type="term" value="F:carbon-sulfur lyase activity"/>
    <property type="evidence" value="ECO:0007669"/>
    <property type="project" value="InterPro"/>
</dbReference>
<gene>
    <name evidence="1" type="ORF">OPV22_017457</name>
</gene>
<dbReference type="Proteomes" id="UP001222027">
    <property type="component" value="Unassembled WGS sequence"/>
</dbReference>
<dbReference type="EMBL" id="JAQQAF010000005">
    <property type="protein sequence ID" value="KAJ8484972.1"/>
    <property type="molecule type" value="Genomic_DNA"/>
</dbReference>
<accession>A0AAV8QY14</accession>
<keyword evidence="2" id="KW-1185">Reference proteome</keyword>
<organism evidence="1 2">
    <name type="scientific">Ensete ventricosum</name>
    <name type="common">Abyssinian banana</name>
    <name type="synonym">Musa ensete</name>
    <dbReference type="NCBI Taxonomy" id="4639"/>
    <lineage>
        <taxon>Eukaryota</taxon>
        <taxon>Viridiplantae</taxon>
        <taxon>Streptophyta</taxon>
        <taxon>Embryophyta</taxon>
        <taxon>Tracheophyta</taxon>
        <taxon>Spermatophyta</taxon>
        <taxon>Magnoliopsida</taxon>
        <taxon>Liliopsida</taxon>
        <taxon>Zingiberales</taxon>
        <taxon>Musaceae</taxon>
        <taxon>Ensete</taxon>
    </lineage>
</organism>
<dbReference type="AlphaFoldDB" id="A0AAV8QY14"/>
<reference evidence="1 2" key="1">
    <citation type="submission" date="2022-12" db="EMBL/GenBank/DDBJ databases">
        <title>Chromosome-scale assembly of the Ensete ventricosum genome.</title>
        <authorList>
            <person name="Dussert Y."/>
            <person name="Stocks J."/>
            <person name="Wendawek A."/>
            <person name="Woldeyes F."/>
            <person name="Nichols R.A."/>
            <person name="Borrell J.S."/>
        </authorList>
    </citation>
    <scope>NUCLEOTIDE SEQUENCE [LARGE SCALE GENOMIC DNA]</scope>
    <source>
        <strain evidence="2">cv. Maze</strain>
        <tissue evidence="1">Seeds</tissue>
    </source>
</reference>
<evidence type="ECO:0000313" key="2">
    <source>
        <dbReference type="Proteomes" id="UP001222027"/>
    </source>
</evidence>
<sequence>MDCVTSCLASELDGGLLVNGLPPWDAEAVRRLLACECNACYSGDDCSQLLLLDCPADADSEDPLFLEPILAAACINQLDRVAGMAVHGFSDHGQ</sequence>
<comment type="caution">
    <text evidence="1">The sequence shown here is derived from an EMBL/GenBank/DDBJ whole genome shotgun (WGS) entry which is preliminary data.</text>
</comment>
<name>A0AAV8QY14_ENSVE</name>
<evidence type="ECO:0008006" key="3">
    <source>
        <dbReference type="Google" id="ProtNLM"/>
    </source>
</evidence>